<sequence>MLREAAQVTEAEGLESALNGLAGGTLVMLHAPYVPKQAWTAVLAFLKRGGNLLSLGGAPFKRPVRKEAGAWKVEAEQTAYHQQLHIHEELRVESCPIEHLQADTLNPLFEGFEALFEVADTWNLVPHVTKNVELPHQMGSAGSMDTQISALLKGISANGREVAGPVVQWENSRGPFAGGRWLLVNQTLSGKFWEQGGAEAVLEWAAYCSHGVTEWTLKPGYAAYLPGERAVLTLQAQDLGRDLGDEKTEWTFGINVRHADGQEPVFTTEVTIQAGREMEILRIPVPVEIKPGMYHVQCRAESEHGEIRYLNQGYWGHDAELLSEGAPVTCGRDYFIKDGRPLPVVGMTYMASDVARKFLFLPNAAVWDRDMAQMAKAGINWIRTGIWTAYRNVMQADGHASEEVLRAIDAFLMAAKKHGLQVTFTFFSFTPEPWEGLNPYLDPRSLEAQKRFIRSITLRHRATTNVDWDLINEPSMFDPDRIFSDGPRSSRDPFEKAAFVAWLQARHGHISALQERWNMTPEQLPDFAAAVPPEATEINFDIQDIHSGKKGTRWLDYVLFSMEMHNRWASELTGAIKRDNPDQLVTVGQDEALGASRPSPFFYGEAVDYTTVHSWWLNDQLVWDGIFAKTMDKPNLIQETGIMYVETPDGRAKRSEQELRSILERKYAYAFSTGGAGAIHWIWNTNFYMDNANESHIGALRADGTEKPEADVSYDFGSFIGQTRDLFVDRQLEDVVAIFPYSNDFSNRKLAFEATTRLTRILSYELKVPFRAIGEYQIEDLRKHTAPKLILLPSAHNIADEAFDRLIEYIEESGSTLLLTGPIGIDAYWHRTNRLEDKLGMFEDGTRMLSNVLREEVLELDGKQLPLSYGSRKIAQVMKEVFGDLNSGQTAAEKAASEATQLIKMSIGNGQLFFCPLPVEISDREETVAELYRYVLAQVGYQPELAWISGEDSGIYGRKLLYKEGALFVFVSEQALNTSVAIKDHTTGKTYAFELEKERSVLFAVDGQGELLSVYRPLQVHIEVK</sequence>
<keyword evidence="2 4" id="KW-0326">Glycosidase</keyword>
<gene>
    <name evidence="4" type="ORF">P9847_12965</name>
</gene>
<reference evidence="4 5" key="1">
    <citation type="submission" date="2023-03" db="EMBL/GenBank/DDBJ databases">
        <title>Bacillus Genome Sequencing.</title>
        <authorList>
            <person name="Dunlap C."/>
        </authorList>
    </citation>
    <scope>NUCLEOTIDE SEQUENCE [LARGE SCALE GENOMIC DNA]</scope>
    <source>
        <strain evidence="4 5">NRS-52</strain>
    </source>
</reference>
<dbReference type="Pfam" id="PF02449">
    <property type="entry name" value="Glyco_hydro_42"/>
    <property type="match status" value="1"/>
</dbReference>
<dbReference type="Proteomes" id="UP001343257">
    <property type="component" value="Unassembled WGS sequence"/>
</dbReference>
<protein>
    <submittedName>
        <fullName evidence="4">Beta-galactosidase</fullName>
        <ecNumber evidence="4">3.2.1.23</ecNumber>
    </submittedName>
</protein>
<keyword evidence="1 4" id="KW-0378">Hydrolase</keyword>
<name>A0ABU6PTK8_9BACL</name>
<dbReference type="InterPro" id="IPR017853">
    <property type="entry name" value="GH"/>
</dbReference>
<evidence type="ECO:0000313" key="5">
    <source>
        <dbReference type="Proteomes" id="UP001343257"/>
    </source>
</evidence>
<evidence type="ECO:0000256" key="2">
    <source>
        <dbReference type="ARBA" id="ARBA00023295"/>
    </source>
</evidence>
<dbReference type="Gene3D" id="3.40.50.880">
    <property type="match status" value="1"/>
</dbReference>
<dbReference type="InterPro" id="IPR029062">
    <property type="entry name" value="Class_I_gatase-like"/>
</dbReference>
<proteinExistence type="predicted"/>
<dbReference type="EMBL" id="JARTLD010000032">
    <property type="protein sequence ID" value="MED5018216.1"/>
    <property type="molecule type" value="Genomic_DNA"/>
</dbReference>
<evidence type="ECO:0000259" key="3">
    <source>
        <dbReference type="Pfam" id="PF02449"/>
    </source>
</evidence>
<feature type="domain" description="Glycoside hydrolase family 42 N-terminal" evidence="3">
    <location>
        <begin position="496"/>
        <end position="587"/>
    </location>
</feature>
<evidence type="ECO:0000256" key="1">
    <source>
        <dbReference type="ARBA" id="ARBA00022801"/>
    </source>
</evidence>
<dbReference type="EC" id="3.2.1.23" evidence="4"/>
<dbReference type="InterPro" id="IPR013529">
    <property type="entry name" value="Glyco_hydro_42_N"/>
</dbReference>
<comment type="caution">
    <text evidence="4">The sequence shown here is derived from an EMBL/GenBank/DDBJ whole genome shotgun (WGS) entry which is preliminary data.</text>
</comment>
<dbReference type="Gene3D" id="3.20.20.80">
    <property type="entry name" value="Glycosidases"/>
    <property type="match status" value="1"/>
</dbReference>
<dbReference type="GO" id="GO:0004565">
    <property type="term" value="F:beta-galactosidase activity"/>
    <property type="evidence" value="ECO:0007669"/>
    <property type="project" value="UniProtKB-EC"/>
</dbReference>
<evidence type="ECO:0000313" key="4">
    <source>
        <dbReference type="EMBL" id="MED5018216.1"/>
    </source>
</evidence>
<dbReference type="SUPFAM" id="SSF51445">
    <property type="entry name" value="(Trans)glycosidases"/>
    <property type="match status" value="1"/>
</dbReference>
<accession>A0ABU6PTK8</accession>
<organism evidence="4 5">
    <name type="scientific">Paenibacillus chibensis</name>
    <dbReference type="NCBI Taxonomy" id="59846"/>
    <lineage>
        <taxon>Bacteria</taxon>
        <taxon>Bacillati</taxon>
        <taxon>Bacillota</taxon>
        <taxon>Bacilli</taxon>
        <taxon>Bacillales</taxon>
        <taxon>Paenibacillaceae</taxon>
        <taxon>Paenibacillus</taxon>
    </lineage>
</organism>
<keyword evidence="5" id="KW-1185">Reference proteome</keyword>